<dbReference type="InterPro" id="IPR028098">
    <property type="entry name" value="Glyco_trans_4-like_N"/>
</dbReference>
<dbReference type="PANTHER" id="PTHR12526">
    <property type="entry name" value="GLYCOSYLTRANSFERASE"/>
    <property type="match status" value="1"/>
</dbReference>
<reference evidence="3" key="1">
    <citation type="submission" date="2016-08" db="EMBL/GenBank/DDBJ databases">
        <title>Discovery of first anaerobic lithoheterotrophic haloarchae widely represented in hypersaline habitats.</title>
        <authorList>
            <person name="Sorokin D.Y."/>
            <person name="Kublanov I.V."/>
            <person name="Roman P."/>
            <person name="Sinninghe Damste J.S."/>
            <person name="Golyshin P.N."/>
            <person name="Rojo D."/>
            <person name="Ciordia S."/>
            <person name="Mena Md.C."/>
            <person name="Ferrer M."/>
            <person name="Smedile F."/>
            <person name="Messina E."/>
            <person name="La Cono V."/>
            <person name="Yakimov M.M."/>
        </authorList>
    </citation>
    <scope>NUCLEOTIDE SEQUENCE [LARGE SCALE GENOMIC DNA]</scope>
    <source>
        <strain evidence="3">HSR6</strain>
    </source>
</reference>
<gene>
    <name evidence="2" type="ORF">HSR6_0649</name>
</gene>
<keyword evidence="2" id="KW-0808">Transferase</keyword>
<organism evidence="2 3">
    <name type="scientific">Halodesulfurarchaeum formicicum</name>
    <dbReference type="NCBI Taxonomy" id="1873524"/>
    <lineage>
        <taxon>Archaea</taxon>
        <taxon>Methanobacteriati</taxon>
        <taxon>Methanobacteriota</taxon>
        <taxon>Stenosarchaea group</taxon>
        <taxon>Halobacteria</taxon>
        <taxon>Halobacteriales</taxon>
        <taxon>Halobacteriaceae</taxon>
        <taxon>Halodesulfurarchaeum</taxon>
    </lineage>
</organism>
<dbReference type="AlphaFoldDB" id="A0A1J1AB56"/>
<name>A0A1J1AB56_9EURY</name>
<dbReference type="SUPFAM" id="SSF53756">
    <property type="entry name" value="UDP-Glycosyltransferase/glycogen phosphorylase"/>
    <property type="match status" value="1"/>
</dbReference>
<dbReference type="Gene3D" id="3.40.50.2000">
    <property type="entry name" value="Glycogen Phosphorylase B"/>
    <property type="match status" value="2"/>
</dbReference>
<dbReference type="Proteomes" id="UP000186165">
    <property type="component" value="Chromosome"/>
</dbReference>
<sequence>MNVLNLVTNPDAQFFEQQVETLAGLGVSSDVVAVPGDRRTTDDTAEPRSVLDWLQFYPQVLRASRGDYDVVHANYGLTAPAALAQPRRPVVLSLWGSDLLGSVGWVSRLCARAADAVIVMSEEMAAALDPIDSHVIPHGVDMERFQPLSRRVARDRVGWDGDAAQVLFPYAERRAVKDYPRAEAVVAAAREQFDGDIELRTLHGVAHDRMPLYMNAADALLLTSKSEGSPNSVKEAMACNCPVVATAVGDVPALLSDVTASHVCRTDEELVAGLIDVLERGERSDGRAHVEPYGLDRMGKRILDVYESVQ</sequence>
<evidence type="ECO:0000313" key="2">
    <source>
        <dbReference type="EMBL" id="APE95109.1"/>
    </source>
</evidence>
<evidence type="ECO:0000313" key="3">
    <source>
        <dbReference type="Proteomes" id="UP000186165"/>
    </source>
</evidence>
<dbReference type="Pfam" id="PF13692">
    <property type="entry name" value="Glyco_trans_1_4"/>
    <property type="match status" value="1"/>
</dbReference>
<dbReference type="RefSeq" id="WP_071932798.1">
    <property type="nucleotide sequence ID" value="NZ_CP016804.1"/>
</dbReference>
<dbReference type="GeneID" id="30417172"/>
<dbReference type="PANTHER" id="PTHR12526:SF637">
    <property type="entry name" value="GLYCOSYLTRANSFERASE EPSF-RELATED"/>
    <property type="match status" value="1"/>
</dbReference>
<dbReference type="OrthoDB" id="193395at2157"/>
<dbReference type="GO" id="GO:0016740">
    <property type="term" value="F:transferase activity"/>
    <property type="evidence" value="ECO:0007669"/>
    <property type="project" value="UniProtKB-KW"/>
</dbReference>
<protein>
    <submittedName>
        <fullName evidence="2">Glycosyl transferase family 1</fullName>
    </submittedName>
</protein>
<proteinExistence type="predicted"/>
<feature type="domain" description="Glycosyltransferase subfamily 4-like N-terminal" evidence="1">
    <location>
        <begin position="19"/>
        <end position="144"/>
    </location>
</feature>
<keyword evidence="3" id="KW-1185">Reference proteome</keyword>
<dbReference type="EMBL" id="CP016804">
    <property type="protein sequence ID" value="APE95109.1"/>
    <property type="molecule type" value="Genomic_DNA"/>
</dbReference>
<accession>A0A1J1AB56</accession>
<evidence type="ECO:0000259" key="1">
    <source>
        <dbReference type="Pfam" id="PF13439"/>
    </source>
</evidence>
<dbReference type="KEGG" id="hhsr:HSR6_0649"/>
<dbReference type="Pfam" id="PF13439">
    <property type="entry name" value="Glyco_transf_4"/>
    <property type="match status" value="1"/>
</dbReference>